<evidence type="ECO:0000313" key="2">
    <source>
        <dbReference type="Proteomes" id="UP000251135"/>
    </source>
</evidence>
<sequence length="105" mass="12126">MNLLIKNIAELLDIALKTTSFDEMLLLKNHSSMSIRRNLARNSNLNQEIIDFLLYDPVQNVSYIASINPNNKNFERTFTNLRPCVLCNKNQSDCDLCQETMSHSF</sequence>
<dbReference type="OrthoDB" id="5348252at2"/>
<gene>
    <name evidence="1" type="ORF">B0174_02770</name>
</gene>
<dbReference type="EMBL" id="MUXE01000003">
    <property type="protein sequence ID" value="PUE65766.1"/>
    <property type="molecule type" value="Genomic_DNA"/>
</dbReference>
<dbReference type="RefSeq" id="WP_108558126.1">
    <property type="nucleotide sequence ID" value="NZ_MUXE01000003.1"/>
</dbReference>
<dbReference type="AlphaFoldDB" id="A0A363D359"/>
<evidence type="ECO:0000313" key="1">
    <source>
        <dbReference type="EMBL" id="PUE65766.1"/>
    </source>
</evidence>
<name>A0A363D359_9BACT</name>
<keyword evidence="2" id="KW-1185">Reference proteome</keyword>
<dbReference type="Proteomes" id="UP000251135">
    <property type="component" value="Unassembled WGS sequence"/>
</dbReference>
<comment type="caution">
    <text evidence="1">The sequence shown here is derived from an EMBL/GenBank/DDBJ whole genome shotgun (WGS) entry which is preliminary data.</text>
</comment>
<reference evidence="1 2" key="1">
    <citation type="submission" date="2017-02" db="EMBL/GenBank/DDBJ databases">
        <title>Arcobacter caeni sp. nov, a new Arcobacter species isolated from reclaimed water.</title>
        <authorList>
            <person name="Figueras M.J."/>
            <person name="Perez-Cataluna A."/>
            <person name="Salas-Masso N."/>
        </authorList>
    </citation>
    <scope>NUCLEOTIDE SEQUENCE [LARGE SCALE GENOMIC DNA]</scope>
    <source>
        <strain evidence="1 2">RW17-10</strain>
    </source>
</reference>
<proteinExistence type="predicted"/>
<accession>A0A363D359</accession>
<organism evidence="1 2">
    <name type="scientific">Arcobacter caeni</name>
    <dbReference type="NCBI Taxonomy" id="1912877"/>
    <lineage>
        <taxon>Bacteria</taxon>
        <taxon>Pseudomonadati</taxon>
        <taxon>Campylobacterota</taxon>
        <taxon>Epsilonproteobacteria</taxon>
        <taxon>Campylobacterales</taxon>
        <taxon>Arcobacteraceae</taxon>
        <taxon>Arcobacter</taxon>
    </lineage>
</organism>
<protein>
    <submittedName>
        <fullName evidence="1">Uncharacterized protein</fullName>
    </submittedName>
</protein>